<reference evidence="1 2" key="1">
    <citation type="journal article" date="2018" name="Nat. Genet.">
        <title>The Rosa genome provides new insights in the design of modern roses.</title>
        <authorList>
            <person name="Bendahmane M."/>
        </authorList>
    </citation>
    <scope>NUCLEOTIDE SEQUENCE [LARGE SCALE GENOMIC DNA]</scope>
    <source>
        <strain evidence="2">cv. Old Blush</strain>
    </source>
</reference>
<protein>
    <submittedName>
        <fullName evidence="1">Uncharacterized protein</fullName>
    </submittedName>
</protein>
<organism evidence="1 2">
    <name type="scientific">Rosa chinensis</name>
    <name type="common">China rose</name>
    <dbReference type="NCBI Taxonomy" id="74649"/>
    <lineage>
        <taxon>Eukaryota</taxon>
        <taxon>Viridiplantae</taxon>
        <taxon>Streptophyta</taxon>
        <taxon>Embryophyta</taxon>
        <taxon>Tracheophyta</taxon>
        <taxon>Spermatophyta</taxon>
        <taxon>Magnoliopsida</taxon>
        <taxon>eudicotyledons</taxon>
        <taxon>Gunneridae</taxon>
        <taxon>Pentapetalae</taxon>
        <taxon>rosids</taxon>
        <taxon>fabids</taxon>
        <taxon>Rosales</taxon>
        <taxon>Rosaceae</taxon>
        <taxon>Rosoideae</taxon>
        <taxon>Rosoideae incertae sedis</taxon>
        <taxon>Rosa</taxon>
    </lineage>
</organism>
<keyword evidence="2" id="KW-1185">Reference proteome</keyword>
<evidence type="ECO:0000313" key="1">
    <source>
        <dbReference type="EMBL" id="PRQ19029.1"/>
    </source>
</evidence>
<dbReference type="Gramene" id="PRQ19029">
    <property type="protein sequence ID" value="PRQ19029"/>
    <property type="gene ID" value="RchiOBHm_Chr7g0212651"/>
</dbReference>
<dbReference type="EMBL" id="PDCK01000045">
    <property type="protein sequence ID" value="PRQ19029.1"/>
    <property type="molecule type" value="Genomic_DNA"/>
</dbReference>
<gene>
    <name evidence="1" type="ORF">RchiOBHm_Chr7g0212651</name>
</gene>
<evidence type="ECO:0000313" key="2">
    <source>
        <dbReference type="Proteomes" id="UP000238479"/>
    </source>
</evidence>
<comment type="caution">
    <text evidence="1">The sequence shown here is derived from an EMBL/GenBank/DDBJ whole genome shotgun (WGS) entry which is preliminary data.</text>
</comment>
<sequence length="77" mass="8760">MKKTMHEVCSSIFHLLGSLLVSSRISSPLLNAFRFLAHLSLTMTSLLAVHSCQQSRHARQVFDDMSHKHLTRLSTLR</sequence>
<name>A0A2P6PAS4_ROSCH</name>
<proteinExistence type="predicted"/>
<accession>A0A2P6PAS4</accession>
<dbReference type="AlphaFoldDB" id="A0A2P6PAS4"/>
<dbReference type="Proteomes" id="UP000238479">
    <property type="component" value="Chromosome 7"/>
</dbReference>